<dbReference type="InterPro" id="IPR011009">
    <property type="entry name" value="Kinase-like_dom_sf"/>
</dbReference>
<feature type="binding site" evidence="6">
    <location>
        <position position="72"/>
    </location>
    <ligand>
        <name>ATP</name>
        <dbReference type="ChEBI" id="CHEBI:30616"/>
    </ligand>
</feature>
<dbReference type="InterPro" id="IPR017441">
    <property type="entry name" value="Protein_kinase_ATP_BS"/>
</dbReference>
<keyword evidence="1 7" id="KW-0723">Serine/threonine-protein kinase</keyword>
<evidence type="ECO:0000259" key="8">
    <source>
        <dbReference type="PROSITE" id="PS50011"/>
    </source>
</evidence>
<keyword evidence="3 6" id="KW-0547">Nucleotide-binding</keyword>
<dbReference type="Gene3D" id="1.10.510.10">
    <property type="entry name" value="Transferase(Phosphotransferase) domain 1"/>
    <property type="match status" value="1"/>
</dbReference>
<evidence type="ECO:0000313" key="11">
    <source>
        <dbReference type="Proteomes" id="UP001295684"/>
    </source>
</evidence>
<dbReference type="SUPFAM" id="SSF56112">
    <property type="entry name" value="Protein kinase-like (PK-like)"/>
    <property type="match status" value="1"/>
</dbReference>
<dbReference type="EMBL" id="CAMPGE010010571">
    <property type="protein sequence ID" value="CAI2369419.1"/>
    <property type="molecule type" value="Genomic_DNA"/>
</dbReference>
<evidence type="ECO:0000256" key="3">
    <source>
        <dbReference type="ARBA" id="ARBA00022741"/>
    </source>
</evidence>
<evidence type="ECO:0000256" key="5">
    <source>
        <dbReference type="ARBA" id="ARBA00022840"/>
    </source>
</evidence>
<dbReference type="GO" id="GO:0005524">
    <property type="term" value="F:ATP binding"/>
    <property type="evidence" value="ECO:0007669"/>
    <property type="project" value="UniProtKB-UniRule"/>
</dbReference>
<keyword evidence="2" id="KW-0808">Transferase</keyword>
<dbReference type="Gene3D" id="3.30.200.20">
    <property type="entry name" value="Phosphorylase Kinase, domain 1"/>
    <property type="match status" value="1"/>
</dbReference>
<organism evidence="10 11">
    <name type="scientific">Euplotes crassus</name>
    <dbReference type="NCBI Taxonomy" id="5936"/>
    <lineage>
        <taxon>Eukaryota</taxon>
        <taxon>Sar</taxon>
        <taxon>Alveolata</taxon>
        <taxon>Ciliophora</taxon>
        <taxon>Intramacronucleata</taxon>
        <taxon>Spirotrichea</taxon>
        <taxon>Hypotrichia</taxon>
        <taxon>Euplotida</taxon>
        <taxon>Euplotidae</taxon>
        <taxon>Moneuplotes</taxon>
    </lineage>
</organism>
<dbReference type="FunFam" id="3.30.200.20:FF:000042">
    <property type="entry name" value="Aurora kinase A"/>
    <property type="match status" value="1"/>
</dbReference>
<dbReference type="PROSITE" id="PS00107">
    <property type="entry name" value="PROTEIN_KINASE_ATP"/>
    <property type="match status" value="1"/>
</dbReference>
<evidence type="ECO:0000256" key="4">
    <source>
        <dbReference type="ARBA" id="ARBA00022777"/>
    </source>
</evidence>
<dbReference type="PROSITE" id="PS51285">
    <property type="entry name" value="AGC_KINASE_CTER"/>
    <property type="match status" value="1"/>
</dbReference>
<feature type="domain" description="AGC-kinase C-terminal" evidence="9">
    <location>
        <begin position="297"/>
        <end position="342"/>
    </location>
</feature>
<comment type="caution">
    <text evidence="10">The sequence shown here is derived from an EMBL/GenBank/DDBJ whole genome shotgun (WGS) entry which is preliminary data.</text>
</comment>
<dbReference type="GO" id="GO:0005829">
    <property type="term" value="C:cytosol"/>
    <property type="evidence" value="ECO:0007669"/>
    <property type="project" value="TreeGrafter"/>
</dbReference>
<evidence type="ECO:0000256" key="7">
    <source>
        <dbReference type="RuleBase" id="RU000304"/>
    </source>
</evidence>
<keyword evidence="5 6" id="KW-0067">ATP-binding</keyword>
<proteinExistence type="inferred from homology"/>
<dbReference type="InterPro" id="IPR000961">
    <property type="entry name" value="AGC-kinase_C"/>
</dbReference>
<dbReference type="SMART" id="SM00220">
    <property type="entry name" value="S_TKc"/>
    <property type="match status" value="1"/>
</dbReference>
<dbReference type="InterPro" id="IPR000719">
    <property type="entry name" value="Prot_kinase_dom"/>
</dbReference>
<dbReference type="InterPro" id="IPR008271">
    <property type="entry name" value="Ser/Thr_kinase_AS"/>
</dbReference>
<evidence type="ECO:0000313" key="10">
    <source>
        <dbReference type="EMBL" id="CAI2369419.1"/>
    </source>
</evidence>
<dbReference type="GO" id="GO:0005952">
    <property type="term" value="C:cAMP-dependent protein kinase complex"/>
    <property type="evidence" value="ECO:0007669"/>
    <property type="project" value="TreeGrafter"/>
</dbReference>
<evidence type="ECO:0000256" key="2">
    <source>
        <dbReference type="ARBA" id="ARBA00022679"/>
    </source>
</evidence>
<dbReference type="GO" id="GO:0004691">
    <property type="term" value="F:cAMP-dependent protein kinase activity"/>
    <property type="evidence" value="ECO:0007669"/>
    <property type="project" value="TreeGrafter"/>
</dbReference>
<evidence type="ECO:0000259" key="9">
    <source>
        <dbReference type="PROSITE" id="PS51285"/>
    </source>
</evidence>
<dbReference type="PROSITE" id="PS00108">
    <property type="entry name" value="PROTEIN_KINASE_ST"/>
    <property type="match status" value="1"/>
</dbReference>
<reference evidence="10" key="1">
    <citation type="submission" date="2023-07" db="EMBL/GenBank/DDBJ databases">
        <authorList>
            <consortium name="AG Swart"/>
            <person name="Singh M."/>
            <person name="Singh A."/>
            <person name="Seah K."/>
            <person name="Emmerich C."/>
        </authorList>
    </citation>
    <scope>NUCLEOTIDE SEQUENCE</scope>
    <source>
        <strain evidence="10">DP1</strain>
    </source>
</reference>
<dbReference type="PANTHER" id="PTHR24353:SF37">
    <property type="entry name" value="CAMP-DEPENDENT PROTEIN KINASE CATALYTIC SUBUNIT PRKX"/>
    <property type="match status" value="1"/>
</dbReference>
<dbReference type="Pfam" id="PF00069">
    <property type="entry name" value="Pkinase"/>
    <property type="match status" value="1"/>
</dbReference>
<feature type="domain" description="Protein kinase" evidence="8">
    <location>
        <begin position="41"/>
        <end position="296"/>
    </location>
</feature>
<evidence type="ECO:0000256" key="6">
    <source>
        <dbReference type="PROSITE-ProRule" id="PRU10141"/>
    </source>
</evidence>
<sequence length="342" mass="39690">MKLMRKSRRLVSIKQGKKHLVQQSREESKQSNGRQLSIHDFDFLSTLGTGTFGRVRLVRFKHDSKCDPMALKMLKKTEIIRLKQVDHVRSEKKILETIRHPFIVQLQDTFQTESHVFMLLDYACGGELFSLLRREGRFSNDVGLFFATEIVLAFEYLHSKEIAYRDLKPENLLVDKDGHVRITDFGFAKVVKDKTYTLCGTPEYLAPEIIQSKGHSKYVDWWALGVLIFEMLAGYPPFYDDNPLGIYQKILDGYYEFPPYVEPKAINLIKSFLTADKSIRLGCNRGSEEVKEHKWFKGVDWNVVYSREIPSPWVPKIMDNADTQYFEKYPDSVETPSVPTKA</sequence>
<dbReference type="AlphaFoldDB" id="A0AAD1UIK0"/>
<gene>
    <name evidence="10" type="ORF">ECRASSUSDP1_LOCUS10719</name>
</gene>
<name>A0AAD1UIK0_EUPCR</name>
<keyword evidence="11" id="KW-1185">Reference proteome</keyword>
<accession>A0AAD1UIK0</accession>
<keyword evidence="4" id="KW-0418">Kinase</keyword>
<dbReference type="CDD" id="cd05580">
    <property type="entry name" value="STKc_PKA_like"/>
    <property type="match status" value="1"/>
</dbReference>
<protein>
    <submittedName>
        <fullName evidence="10">Uncharacterized protein</fullName>
    </submittedName>
</protein>
<dbReference type="PANTHER" id="PTHR24353">
    <property type="entry name" value="CYCLIC NUCLEOTIDE-DEPENDENT PROTEIN KINASE"/>
    <property type="match status" value="1"/>
</dbReference>
<dbReference type="Proteomes" id="UP001295684">
    <property type="component" value="Unassembled WGS sequence"/>
</dbReference>
<dbReference type="FunFam" id="1.10.510.10:FF:000005">
    <property type="entry name" value="cAMP-dependent protein kinase catalytic subunit alpha"/>
    <property type="match status" value="1"/>
</dbReference>
<comment type="similarity">
    <text evidence="7">Belongs to the protein kinase superfamily.</text>
</comment>
<dbReference type="PROSITE" id="PS50011">
    <property type="entry name" value="PROTEIN_KINASE_DOM"/>
    <property type="match status" value="1"/>
</dbReference>
<dbReference type="GO" id="GO:0009653">
    <property type="term" value="P:anatomical structure morphogenesis"/>
    <property type="evidence" value="ECO:0007669"/>
    <property type="project" value="UniProtKB-ARBA"/>
</dbReference>
<evidence type="ECO:0000256" key="1">
    <source>
        <dbReference type="ARBA" id="ARBA00022527"/>
    </source>
</evidence>